<protein>
    <submittedName>
        <fullName evidence="1">Uncharacterized protein</fullName>
    </submittedName>
</protein>
<dbReference type="Proteomes" id="UP000663889">
    <property type="component" value="Unassembled WGS sequence"/>
</dbReference>
<dbReference type="AlphaFoldDB" id="A0A815D0L0"/>
<evidence type="ECO:0000313" key="2">
    <source>
        <dbReference type="Proteomes" id="UP000663889"/>
    </source>
</evidence>
<gene>
    <name evidence="1" type="ORF">SEV965_LOCUS25799</name>
</gene>
<proteinExistence type="predicted"/>
<evidence type="ECO:0000313" key="1">
    <source>
        <dbReference type="EMBL" id="CAF1291562.1"/>
    </source>
</evidence>
<sequence>MTTNENQLEIETELSEEKQILLKKLSTIFDPETAIDFVCPKTRETKEIVTIEELKQ</sequence>
<accession>A0A815D0L0</accession>
<comment type="caution">
    <text evidence="1">The sequence shown here is derived from an EMBL/GenBank/DDBJ whole genome shotgun (WGS) entry which is preliminary data.</text>
</comment>
<dbReference type="EMBL" id="CAJNOU010002118">
    <property type="protein sequence ID" value="CAF1291562.1"/>
    <property type="molecule type" value="Genomic_DNA"/>
</dbReference>
<name>A0A815D0L0_9BILA</name>
<reference evidence="1" key="1">
    <citation type="submission" date="2021-02" db="EMBL/GenBank/DDBJ databases">
        <authorList>
            <person name="Nowell W R."/>
        </authorList>
    </citation>
    <scope>NUCLEOTIDE SEQUENCE</scope>
</reference>
<feature type="non-terminal residue" evidence="1">
    <location>
        <position position="1"/>
    </location>
</feature>
<organism evidence="1 2">
    <name type="scientific">Rotaria sordida</name>
    <dbReference type="NCBI Taxonomy" id="392033"/>
    <lineage>
        <taxon>Eukaryota</taxon>
        <taxon>Metazoa</taxon>
        <taxon>Spiralia</taxon>
        <taxon>Gnathifera</taxon>
        <taxon>Rotifera</taxon>
        <taxon>Eurotatoria</taxon>
        <taxon>Bdelloidea</taxon>
        <taxon>Philodinida</taxon>
        <taxon>Philodinidae</taxon>
        <taxon>Rotaria</taxon>
    </lineage>
</organism>